<accession>A0AAN4W273</accession>
<feature type="domain" description="FMN-binding" evidence="2">
    <location>
        <begin position="89"/>
        <end position="169"/>
    </location>
</feature>
<keyword evidence="1" id="KW-0472">Membrane</keyword>
<reference evidence="3 4" key="1">
    <citation type="submission" date="2021-12" db="EMBL/GenBank/DDBJ databases">
        <title>Genome sequencing of bacteria with rrn-lacking chromosome and rrn-plasmid.</title>
        <authorList>
            <person name="Anda M."/>
            <person name="Iwasaki W."/>
        </authorList>
    </citation>
    <scope>NUCLEOTIDE SEQUENCE [LARGE SCALE GENOMIC DNA]</scope>
    <source>
        <strain evidence="3 4">NBRC 15940</strain>
    </source>
</reference>
<dbReference type="Pfam" id="PF12801">
    <property type="entry name" value="Fer4_5"/>
    <property type="match status" value="2"/>
</dbReference>
<feature type="transmembrane region" description="Helical" evidence="1">
    <location>
        <begin position="180"/>
        <end position="199"/>
    </location>
</feature>
<evidence type="ECO:0000313" key="3">
    <source>
        <dbReference type="EMBL" id="GJM63331.1"/>
    </source>
</evidence>
<sequence length="374" mass="42543">MKGVYPKGYRYYYYGLFFLFILTLGLSSGWKFNFGQKASPNVVVNMDLVGRLFPEAKAFEAVEEGEHVYRVSFGQKQGGKVVIVQHNPGYGGNLPLMIGLKGGQVQQVLLLENKETPEFLKYLEEAHFLDQWKGFSIDQEEAIRIAAVSGATETSKAVQRGVDQGLRQLGLNKEDLGPDYWALFRDLIFLAMVLLSLLMSYRKDLKAYRMAYMLLVFVVTGLFLGKALSLKIVNGWVANGLNWQTGWSSVLLMALAIIMPLLNKPKFYCTYLCPMGAFQEMINKLSKKKKRPFKGQWRKIPLNEVYLILIWAGLILGFQLELSYSEPFIAFLFQVAGWSFLGFFLLIGLLSIFYNKPWCKLCPTGCLINKIYLK</sequence>
<feature type="transmembrane region" description="Helical" evidence="1">
    <location>
        <begin position="245"/>
        <end position="262"/>
    </location>
</feature>
<evidence type="ECO:0000259" key="2">
    <source>
        <dbReference type="SMART" id="SM00900"/>
    </source>
</evidence>
<gene>
    <name evidence="3" type="ORF">PEDI_38830</name>
</gene>
<keyword evidence="1" id="KW-0812">Transmembrane</keyword>
<feature type="transmembrane region" description="Helical" evidence="1">
    <location>
        <begin position="12"/>
        <end position="30"/>
    </location>
</feature>
<feature type="transmembrane region" description="Helical" evidence="1">
    <location>
        <begin position="328"/>
        <end position="354"/>
    </location>
</feature>
<dbReference type="EMBL" id="BQKE01000002">
    <property type="protein sequence ID" value="GJM63331.1"/>
    <property type="molecule type" value="Genomic_DNA"/>
</dbReference>
<dbReference type="Pfam" id="PF04205">
    <property type="entry name" value="FMN_bind"/>
    <property type="match status" value="1"/>
</dbReference>
<proteinExistence type="predicted"/>
<dbReference type="Proteomes" id="UP001310022">
    <property type="component" value="Unassembled WGS sequence"/>
</dbReference>
<protein>
    <recommendedName>
        <fullName evidence="2">FMN-binding domain-containing protein</fullName>
    </recommendedName>
</protein>
<dbReference type="InterPro" id="IPR007329">
    <property type="entry name" value="FMN-bd"/>
</dbReference>
<dbReference type="RefSeq" id="WP_338238510.1">
    <property type="nucleotide sequence ID" value="NZ_BQKE01000002.1"/>
</dbReference>
<dbReference type="SMART" id="SM00900">
    <property type="entry name" value="FMN_bind"/>
    <property type="match status" value="1"/>
</dbReference>
<dbReference type="AlphaFoldDB" id="A0AAN4W273"/>
<feature type="transmembrane region" description="Helical" evidence="1">
    <location>
        <begin position="300"/>
        <end position="322"/>
    </location>
</feature>
<dbReference type="GO" id="GO:0010181">
    <property type="term" value="F:FMN binding"/>
    <property type="evidence" value="ECO:0007669"/>
    <property type="project" value="InterPro"/>
</dbReference>
<evidence type="ECO:0000313" key="4">
    <source>
        <dbReference type="Proteomes" id="UP001310022"/>
    </source>
</evidence>
<comment type="caution">
    <text evidence="3">The sequence shown here is derived from an EMBL/GenBank/DDBJ whole genome shotgun (WGS) entry which is preliminary data.</text>
</comment>
<dbReference type="InterPro" id="IPR017896">
    <property type="entry name" value="4Fe4S_Fe-S-bd"/>
</dbReference>
<feature type="transmembrane region" description="Helical" evidence="1">
    <location>
        <begin position="211"/>
        <end position="233"/>
    </location>
</feature>
<evidence type="ECO:0000256" key="1">
    <source>
        <dbReference type="SAM" id="Phobius"/>
    </source>
</evidence>
<keyword evidence="4" id="KW-1185">Reference proteome</keyword>
<organism evidence="3 4">
    <name type="scientific">Persicobacter diffluens</name>
    <dbReference type="NCBI Taxonomy" id="981"/>
    <lineage>
        <taxon>Bacteria</taxon>
        <taxon>Pseudomonadati</taxon>
        <taxon>Bacteroidota</taxon>
        <taxon>Cytophagia</taxon>
        <taxon>Cytophagales</taxon>
        <taxon>Persicobacteraceae</taxon>
        <taxon>Persicobacter</taxon>
    </lineage>
</organism>
<keyword evidence="1" id="KW-1133">Transmembrane helix</keyword>
<name>A0AAN4W273_9BACT</name>
<dbReference type="GO" id="GO:0016020">
    <property type="term" value="C:membrane"/>
    <property type="evidence" value="ECO:0007669"/>
    <property type="project" value="InterPro"/>
</dbReference>